<dbReference type="EMBL" id="CAJNNW010034863">
    <property type="protein sequence ID" value="CAE8724239.1"/>
    <property type="molecule type" value="Genomic_DNA"/>
</dbReference>
<evidence type="ECO:0000313" key="2">
    <source>
        <dbReference type="Proteomes" id="UP000626109"/>
    </source>
</evidence>
<protein>
    <submittedName>
        <fullName evidence="1">Uncharacterized protein</fullName>
    </submittedName>
</protein>
<sequence length="104" mass="11425">MGSTGTPKQEASTKSLRLVANNKFALNQSASFPRRDAGSAWRHRKGPNKTLLASRHPYTLRLQTETPALATTELAFARSSIIDNPKCWRGGLDLDAIPKVHVDL</sequence>
<organism evidence="1 2">
    <name type="scientific">Polarella glacialis</name>
    <name type="common">Dinoflagellate</name>
    <dbReference type="NCBI Taxonomy" id="89957"/>
    <lineage>
        <taxon>Eukaryota</taxon>
        <taxon>Sar</taxon>
        <taxon>Alveolata</taxon>
        <taxon>Dinophyceae</taxon>
        <taxon>Suessiales</taxon>
        <taxon>Suessiaceae</taxon>
        <taxon>Polarella</taxon>
    </lineage>
</organism>
<gene>
    <name evidence="1" type="ORF">PGLA2088_LOCUS43601</name>
</gene>
<dbReference type="AlphaFoldDB" id="A0A813L7J1"/>
<comment type="caution">
    <text evidence="1">The sequence shown here is derived from an EMBL/GenBank/DDBJ whole genome shotgun (WGS) entry which is preliminary data.</text>
</comment>
<accession>A0A813L7J1</accession>
<dbReference type="Proteomes" id="UP000626109">
    <property type="component" value="Unassembled WGS sequence"/>
</dbReference>
<reference evidence="1" key="1">
    <citation type="submission" date="2021-02" db="EMBL/GenBank/DDBJ databases">
        <authorList>
            <person name="Dougan E. K."/>
            <person name="Rhodes N."/>
            <person name="Thang M."/>
            <person name="Chan C."/>
        </authorList>
    </citation>
    <scope>NUCLEOTIDE SEQUENCE</scope>
</reference>
<name>A0A813L7J1_POLGL</name>
<proteinExistence type="predicted"/>
<evidence type="ECO:0000313" key="1">
    <source>
        <dbReference type="EMBL" id="CAE8724239.1"/>
    </source>
</evidence>